<feature type="domain" description="EAL" evidence="1">
    <location>
        <begin position="325"/>
        <end position="578"/>
    </location>
</feature>
<dbReference type="InterPro" id="IPR050706">
    <property type="entry name" value="Cyclic-di-GMP_PDE-like"/>
</dbReference>
<dbReference type="SMART" id="SM00267">
    <property type="entry name" value="GGDEF"/>
    <property type="match status" value="1"/>
</dbReference>
<dbReference type="NCBIfam" id="TIGR00254">
    <property type="entry name" value="GGDEF"/>
    <property type="match status" value="1"/>
</dbReference>
<dbReference type="InterPro" id="IPR000160">
    <property type="entry name" value="GGDEF_dom"/>
</dbReference>
<evidence type="ECO:0000259" key="2">
    <source>
        <dbReference type="PROSITE" id="PS50887"/>
    </source>
</evidence>
<dbReference type="PROSITE" id="PS50883">
    <property type="entry name" value="EAL"/>
    <property type="match status" value="1"/>
</dbReference>
<dbReference type="PANTHER" id="PTHR33121">
    <property type="entry name" value="CYCLIC DI-GMP PHOSPHODIESTERASE PDEF"/>
    <property type="match status" value="1"/>
</dbReference>
<reference evidence="3 4" key="1">
    <citation type="submission" date="2023-09" db="EMBL/GenBank/DDBJ databases">
        <authorList>
            <person name="Rey-Velasco X."/>
        </authorList>
    </citation>
    <scope>NUCLEOTIDE SEQUENCE [LARGE SCALE GENOMIC DNA]</scope>
    <source>
        <strain evidence="3 4">W409</strain>
    </source>
</reference>
<dbReference type="InterPro" id="IPR001633">
    <property type="entry name" value="EAL_dom"/>
</dbReference>
<dbReference type="SUPFAM" id="SSF55073">
    <property type="entry name" value="Nucleotide cyclase"/>
    <property type="match status" value="1"/>
</dbReference>
<dbReference type="InterPro" id="IPR035919">
    <property type="entry name" value="EAL_sf"/>
</dbReference>
<dbReference type="PANTHER" id="PTHR33121:SF71">
    <property type="entry name" value="OXYGEN SENSOR PROTEIN DOSP"/>
    <property type="match status" value="1"/>
</dbReference>
<dbReference type="AlphaFoldDB" id="A0AAW8R7W9"/>
<dbReference type="Pfam" id="PF00563">
    <property type="entry name" value="EAL"/>
    <property type="match status" value="1"/>
</dbReference>
<dbReference type="SUPFAM" id="SSF141868">
    <property type="entry name" value="EAL domain-like"/>
    <property type="match status" value="1"/>
</dbReference>
<evidence type="ECO:0000313" key="3">
    <source>
        <dbReference type="EMBL" id="MDT0584226.1"/>
    </source>
</evidence>
<dbReference type="GO" id="GO:0071111">
    <property type="term" value="F:cyclic-guanylate-specific phosphodiesterase activity"/>
    <property type="evidence" value="ECO:0007669"/>
    <property type="project" value="InterPro"/>
</dbReference>
<dbReference type="SMART" id="SM00052">
    <property type="entry name" value="EAL"/>
    <property type="match status" value="1"/>
</dbReference>
<evidence type="ECO:0000259" key="1">
    <source>
        <dbReference type="PROSITE" id="PS50883"/>
    </source>
</evidence>
<dbReference type="RefSeq" id="WP_311362998.1">
    <property type="nucleotide sequence ID" value="NZ_JAVRIE010000008.1"/>
</dbReference>
<dbReference type="InterPro" id="IPR021800">
    <property type="entry name" value="DUF3369"/>
</dbReference>
<dbReference type="PROSITE" id="PS50887">
    <property type="entry name" value="GGDEF"/>
    <property type="match status" value="1"/>
</dbReference>
<dbReference type="Gene3D" id="3.30.70.270">
    <property type="match status" value="1"/>
</dbReference>
<proteinExistence type="predicted"/>
<comment type="caution">
    <text evidence="3">The sequence shown here is derived from an EMBL/GenBank/DDBJ whole genome shotgun (WGS) entry which is preliminary data.</text>
</comment>
<feature type="domain" description="GGDEF" evidence="2">
    <location>
        <begin position="190"/>
        <end position="316"/>
    </location>
</feature>
<evidence type="ECO:0000313" key="4">
    <source>
        <dbReference type="Proteomes" id="UP001249020"/>
    </source>
</evidence>
<dbReference type="EMBL" id="JAVRIE010000008">
    <property type="protein sequence ID" value="MDT0584226.1"/>
    <property type="molecule type" value="Genomic_DNA"/>
</dbReference>
<dbReference type="Proteomes" id="UP001249020">
    <property type="component" value="Unassembled WGS sequence"/>
</dbReference>
<dbReference type="CDD" id="cd01949">
    <property type="entry name" value="GGDEF"/>
    <property type="match status" value="1"/>
</dbReference>
<sequence>MSSSEALIAGLDVVNDTTSSPISSDSVTTYLSAHLAKLNNVVPSSRGAFCVGRAGYLIDQESDDLYILGGNHEYSRLVKTKAEDNLPKRVLQLAMHCFESRGHYYSKHNNLLYLSHSGLEAVIYFKSSELLSIDEQKIAETLGCQISIGLENANLFRKLKQSSFNDWLTKLPNRNEFINLISVGKAQTQGPQNIALVDLSHFSDVNDGLGQDIGNALLVAVSKRLTNSFGSDVKIGRVTGDVFGLIGDANFVEPYIINDLFRTAFSVGSHSLQVNVHIGLYKVGPSVDAIYQLRCANIALNVAKKAKSGNYAFYIPSMDGETQSRLKIIRNLQQDFKREKLQVWYQPQINLVTREIIGVEALLRWQDDKGAFISPEVFVPLAEYSGLIVDIGKWVLAESVRRLKMLCLLGYENFRMAVNVSVLQFRDSEFVDYVKYILDIHGVPPSLLELEITESVVMDEPEIVIQSLQSLKDFGVSIAIDDFGTGFSSLSYIQKMPLDRLKIDRSFVNDLDNGKNAFIAQAIVNLGLQLGLTTIAEGVEHEEQAEQMLALGTDEAQGYLFGKPMPYTELRKFVLAQNSDKVVQEDT</sequence>
<dbReference type="CDD" id="cd01948">
    <property type="entry name" value="EAL"/>
    <property type="match status" value="1"/>
</dbReference>
<protein>
    <submittedName>
        <fullName evidence="3">EAL domain-containing protein</fullName>
    </submittedName>
</protein>
<dbReference type="Pfam" id="PF11849">
    <property type="entry name" value="DUF3369"/>
    <property type="match status" value="1"/>
</dbReference>
<accession>A0AAW8R7W9</accession>
<organism evidence="3 4">
    <name type="scientific">Brumicola blandensis</name>
    <dbReference type="NCBI Taxonomy" id="3075611"/>
    <lineage>
        <taxon>Bacteria</taxon>
        <taxon>Pseudomonadati</taxon>
        <taxon>Pseudomonadota</taxon>
        <taxon>Gammaproteobacteria</taxon>
        <taxon>Alteromonadales</taxon>
        <taxon>Alteromonadaceae</taxon>
        <taxon>Brumicola</taxon>
    </lineage>
</organism>
<keyword evidence="4" id="KW-1185">Reference proteome</keyword>
<gene>
    <name evidence="3" type="ORF">RM544_16885</name>
</gene>
<dbReference type="InterPro" id="IPR029787">
    <property type="entry name" value="Nucleotide_cyclase"/>
</dbReference>
<name>A0AAW8R7W9_9ALTE</name>
<dbReference type="Gene3D" id="3.20.20.450">
    <property type="entry name" value="EAL domain"/>
    <property type="match status" value="1"/>
</dbReference>
<dbReference type="Pfam" id="PF00990">
    <property type="entry name" value="GGDEF"/>
    <property type="match status" value="1"/>
</dbReference>
<dbReference type="InterPro" id="IPR043128">
    <property type="entry name" value="Rev_trsase/Diguanyl_cyclase"/>
</dbReference>